<dbReference type="GO" id="GO:0042273">
    <property type="term" value="P:ribosomal large subunit biogenesis"/>
    <property type="evidence" value="ECO:0007669"/>
    <property type="project" value="TreeGrafter"/>
</dbReference>
<dbReference type="InterPro" id="IPR002784">
    <property type="entry name" value="Ribosomal_eL14_dom"/>
</dbReference>
<evidence type="ECO:0000256" key="4">
    <source>
        <dbReference type="SAM" id="MobiDB-lite"/>
    </source>
</evidence>
<keyword evidence="2" id="KW-0689">Ribosomal protein</keyword>
<feature type="region of interest" description="Disordered" evidence="4">
    <location>
        <begin position="22"/>
        <end position="48"/>
    </location>
</feature>
<dbReference type="GO" id="GO:0003723">
    <property type="term" value="F:RNA binding"/>
    <property type="evidence" value="ECO:0007669"/>
    <property type="project" value="InterPro"/>
</dbReference>
<evidence type="ECO:0000313" key="7">
    <source>
        <dbReference type="Proteomes" id="UP000054477"/>
    </source>
</evidence>
<reference evidence="7" key="2">
    <citation type="submission" date="2015-01" db="EMBL/GenBank/DDBJ databases">
        <title>Evolutionary Origins and Diversification of the Mycorrhizal Mutualists.</title>
        <authorList>
            <consortium name="DOE Joint Genome Institute"/>
            <consortium name="Mycorrhizal Genomics Consortium"/>
            <person name="Kohler A."/>
            <person name="Kuo A."/>
            <person name="Nagy L.G."/>
            <person name="Floudas D."/>
            <person name="Copeland A."/>
            <person name="Barry K.W."/>
            <person name="Cichocki N."/>
            <person name="Veneault-Fourrey C."/>
            <person name="LaButti K."/>
            <person name="Lindquist E.A."/>
            <person name="Lipzen A."/>
            <person name="Lundell T."/>
            <person name="Morin E."/>
            <person name="Murat C."/>
            <person name="Riley R."/>
            <person name="Ohm R."/>
            <person name="Sun H."/>
            <person name="Tunlid A."/>
            <person name="Henrissat B."/>
            <person name="Grigoriev I.V."/>
            <person name="Hibbett D.S."/>
            <person name="Martin F."/>
        </authorList>
    </citation>
    <scope>NUCLEOTIDE SEQUENCE [LARGE SCALE GENOMIC DNA]</scope>
    <source>
        <strain evidence="7">LaAM-08-1</strain>
    </source>
</reference>
<dbReference type="EMBL" id="KN839598">
    <property type="protein sequence ID" value="KIJ89577.1"/>
    <property type="molecule type" value="Genomic_DNA"/>
</dbReference>
<dbReference type="Pfam" id="PF01929">
    <property type="entry name" value="Ribosomal_L14e"/>
    <property type="match status" value="1"/>
</dbReference>
<dbReference type="GO" id="GO:0006412">
    <property type="term" value="P:translation"/>
    <property type="evidence" value="ECO:0007669"/>
    <property type="project" value="InterPro"/>
</dbReference>
<dbReference type="InterPro" id="IPR014722">
    <property type="entry name" value="Rib_uL2_dom2"/>
</dbReference>
<evidence type="ECO:0000256" key="1">
    <source>
        <dbReference type="ARBA" id="ARBA00006592"/>
    </source>
</evidence>
<name>A0A0C9WYS7_9AGAR</name>
<evidence type="ECO:0000313" key="6">
    <source>
        <dbReference type="EMBL" id="KIJ89577.1"/>
    </source>
</evidence>
<dbReference type="GO" id="GO:0022625">
    <property type="term" value="C:cytosolic large ribosomal subunit"/>
    <property type="evidence" value="ECO:0007669"/>
    <property type="project" value="TreeGrafter"/>
</dbReference>
<evidence type="ECO:0000259" key="5">
    <source>
        <dbReference type="Pfam" id="PF01929"/>
    </source>
</evidence>
<sequence length="153" mass="17320">MVRRTLDRRCFCLRNQTSSTSSRLAESSSSNLAPSPERSPPSRRSLTTTTYVSSGCSQKLTYLHTDHHRRFNNGVPRQSYPYKHLTLTPLKLSALPRGDGTKHVRKEVEREAIVDKWDNSGWAQKLAVQKRWALTDFGRCSVILACLAASRES</sequence>
<reference evidence="6 7" key="1">
    <citation type="submission" date="2014-04" db="EMBL/GenBank/DDBJ databases">
        <authorList>
            <consortium name="DOE Joint Genome Institute"/>
            <person name="Kuo A."/>
            <person name="Kohler A."/>
            <person name="Nagy L.G."/>
            <person name="Floudas D."/>
            <person name="Copeland A."/>
            <person name="Barry K.W."/>
            <person name="Cichocki N."/>
            <person name="Veneault-Fourrey C."/>
            <person name="LaButti K."/>
            <person name="Lindquist E.A."/>
            <person name="Lipzen A."/>
            <person name="Lundell T."/>
            <person name="Morin E."/>
            <person name="Murat C."/>
            <person name="Sun H."/>
            <person name="Tunlid A."/>
            <person name="Henrissat B."/>
            <person name="Grigoriev I.V."/>
            <person name="Hibbett D.S."/>
            <person name="Martin F."/>
            <person name="Nordberg H.P."/>
            <person name="Cantor M.N."/>
            <person name="Hua S.X."/>
        </authorList>
    </citation>
    <scope>NUCLEOTIDE SEQUENCE [LARGE SCALE GENOMIC DNA]</scope>
    <source>
        <strain evidence="6 7">LaAM-08-1</strain>
    </source>
</reference>
<dbReference type="PANTHER" id="PTHR11127:SF2">
    <property type="entry name" value="LARGE RIBOSOMAL SUBUNIT PROTEIN EL14"/>
    <property type="match status" value="1"/>
</dbReference>
<dbReference type="GO" id="GO:0003735">
    <property type="term" value="F:structural constituent of ribosome"/>
    <property type="evidence" value="ECO:0007669"/>
    <property type="project" value="InterPro"/>
</dbReference>
<dbReference type="PANTHER" id="PTHR11127">
    <property type="entry name" value="60S RIBOSOMAL PROTEIN L14"/>
    <property type="match status" value="1"/>
</dbReference>
<evidence type="ECO:0000256" key="3">
    <source>
        <dbReference type="ARBA" id="ARBA00023274"/>
    </source>
</evidence>
<comment type="similarity">
    <text evidence="1">Belongs to the eukaryotic ribosomal protein eL14 family.</text>
</comment>
<dbReference type="SUPFAM" id="SSF50104">
    <property type="entry name" value="Translation proteins SH3-like domain"/>
    <property type="match status" value="1"/>
</dbReference>
<dbReference type="Gene3D" id="2.30.30.30">
    <property type="match status" value="1"/>
</dbReference>
<proteinExistence type="inferred from homology"/>
<dbReference type="InterPro" id="IPR008991">
    <property type="entry name" value="Translation_prot_SH3-like_sf"/>
</dbReference>
<dbReference type="AlphaFoldDB" id="A0A0C9WYS7"/>
<keyword evidence="7" id="KW-1185">Reference proteome</keyword>
<protein>
    <recommendedName>
        <fullName evidence="5">Large ribosomal subunit protein eL14 domain-containing protein</fullName>
    </recommendedName>
</protein>
<dbReference type="HOGENOM" id="CLU_1713549_0_0_1"/>
<feature type="domain" description="Large ribosomal subunit protein eL14" evidence="5">
    <location>
        <begin position="76"/>
        <end position="144"/>
    </location>
</feature>
<evidence type="ECO:0000256" key="2">
    <source>
        <dbReference type="ARBA" id="ARBA00022980"/>
    </source>
</evidence>
<organism evidence="6 7">
    <name type="scientific">Laccaria amethystina LaAM-08-1</name>
    <dbReference type="NCBI Taxonomy" id="1095629"/>
    <lineage>
        <taxon>Eukaryota</taxon>
        <taxon>Fungi</taxon>
        <taxon>Dikarya</taxon>
        <taxon>Basidiomycota</taxon>
        <taxon>Agaricomycotina</taxon>
        <taxon>Agaricomycetes</taxon>
        <taxon>Agaricomycetidae</taxon>
        <taxon>Agaricales</taxon>
        <taxon>Agaricineae</taxon>
        <taxon>Hydnangiaceae</taxon>
        <taxon>Laccaria</taxon>
    </lineage>
</organism>
<gene>
    <name evidence="6" type="ORF">K443DRAFT_161430</name>
</gene>
<dbReference type="OrthoDB" id="1875589at2759"/>
<dbReference type="Proteomes" id="UP000054477">
    <property type="component" value="Unassembled WGS sequence"/>
</dbReference>
<dbReference type="InterPro" id="IPR039660">
    <property type="entry name" value="Ribosomal_eL14"/>
</dbReference>
<dbReference type="STRING" id="1095629.A0A0C9WYS7"/>
<keyword evidence="3" id="KW-0687">Ribonucleoprotein</keyword>
<accession>A0A0C9WYS7</accession>